<dbReference type="PATRIC" id="fig|135826.4.peg.1018"/>
<dbReference type="AlphaFoldDB" id="A0A0C2W4K5"/>
<dbReference type="STRING" id="135826.KP77_10230"/>
<protein>
    <recommendedName>
        <fullName evidence="3">DUF4367 domain-containing protein</fullName>
    </recommendedName>
</protein>
<evidence type="ECO:0000313" key="2">
    <source>
        <dbReference type="Proteomes" id="UP000031950"/>
    </source>
</evidence>
<keyword evidence="2" id="KW-1185">Reference proteome</keyword>
<comment type="caution">
    <text evidence="1">The sequence shown here is derived from an EMBL/GenBank/DDBJ whole genome shotgun (WGS) entry which is preliminary data.</text>
</comment>
<reference evidence="1 2" key="1">
    <citation type="submission" date="2015-01" db="EMBL/GenBank/DDBJ databases">
        <title>Genome sequence of Jeotgalibacillus alimentarius.</title>
        <authorList>
            <person name="Goh K.M."/>
            <person name="Chan K.-G."/>
            <person name="Yaakop A.S."/>
            <person name="Ee R."/>
            <person name="Gan H.M."/>
            <person name="Chan C.S."/>
        </authorList>
    </citation>
    <scope>NUCLEOTIDE SEQUENCE [LARGE SCALE GENOMIC DNA]</scope>
    <source>
        <strain evidence="1 2">YKJ-13</strain>
    </source>
</reference>
<dbReference type="OrthoDB" id="2787767at2"/>
<sequence length="239" mass="26452">MNNIKQELESIKIPTELHESSKLGVRKAKLEQPKRRFKNPLVAAAMISVLAFGSLLSPSVQATIEELFSFNQVEESSQSYIGWTWGGTAGDDSTTYSSVDKIESQFSLNIPFPEKLLVAEENAKSKEYTVNTEDGKFVSYNYVLRTKDGMFRVSATNVSKEKPEFLADTARETAIEKKVSINGVSGTLIGIYDMNGYHVYIEQEDWKIVVSGFADSLDGGSAAPEITEEEIINIAESIN</sequence>
<evidence type="ECO:0000313" key="1">
    <source>
        <dbReference type="EMBL" id="KIL51511.1"/>
    </source>
</evidence>
<proteinExistence type="predicted"/>
<organism evidence="1 2">
    <name type="scientific">Jeotgalibacillus alimentarius</name>
    <dbReference type="NCBI Taxonomy" id="135826"/>
    <lineage>
        <taxon>Bacteria</taxon>
        <taxon>Bacillati</taxon>
        <taxon>Bacillota</taxon>
        <taxon>Bacilli</taxon>
        <taxon>Bacillales</taxon>
        <taxon>Caryophanaceae</taxon>
        <taxon>Jeotgalibacillus</taxon>
    </lineage>
</organism>
<accession>A0A0C2W4K5</accession>
<evidence type="ECO:0008006" key="3">
    <source>
        <dbReference type="Google" id="ProtNLM"/>
    </source>
</evidence>
<dbReference type="EMBL" id="JXRQ01000015">
    <property type="protein sequence ID" value="KIL51511.1"/>
    <property type="molecule type" value="Genomic_DNA"/>
</dbReference>
<name>A0A0C2W4K5_9BACL</name>
<dbReference type="Proteomes" id="UP000031950">
    <property type="component" value="Unassembled WGS sequence"/>
</dbReference>
<dbReference type="RefSeq" id="WP_041121629.1">
    <property type="nucleotide sequence ID" value="NZ_JXRQ01000015.1"/>
</dbReference>
<gene>
    <name evidence="1" type="ORF">KP77_10230</name>
</gene>